<dbReference type="SUPFAM" id="SSF52309">
    <property type="entry name" value="N-(deoxy)ribosyltransferase-like"/>
    <property type="match status" value="1"/>
</dbReference>
<name>A0ABW3TG49_9RHOB</name>
<dbReference type="Gene3D" id="3.40.50.450">
    <property type="match status" value="1"/>
</dbReference>
<evidence type="ECO:0000313" key="1">
    <source>
        <dbReference type="EMBL" id="MFD1196143.1"/>
    </source>
</evidence>
<evidence type="ECO:0000313" key="2">
    <source>
        <dbReference type="Proteomes" id="UP001597151"/>
    </source>
</evidence>
<organism evidence="1 2">
    <name type="scientific">Seohaeicola saemankumensis</name>
    <dbReference type="NCBI Taxonomy" id="481181"/>
    <lineage>
        <taxon>Bacteria</taxon>
        <taxon>Pseudomonadati</taxon>
        <taxon>Pseudomonadota</taxon>
        <taxon>Alphaproteobacteria</taxon>
        <taxon>Rhodobacterales</taxon>
        <taxon>Roseobacteraceae</taxon>
        <taxon>Seohaeicola</taxon>
    </lineage>
</organism>
<gene>
    <name evidence="1" type="ORF">ACFQ3C_15855</name>
</gene>
<proteinExistence type="predicted"/>
<dbReference type="EMBL" id="JBHTKR010000006">
    <property type="protein sequence ID" value="MFD1196143.1"/>
    <property type="molecule type" value="Genomic_DNA"/>
</dbReference>
<sequence>MTEVKPFAFVLMPFSRDFDDIYQYGIKQVCSEIGIIAERVDEQFYSETMLERIYRQIENADFIIADMTGKNPNVFYEVGYAHAKNKLCALITQSSQDIPFDLQHHFHFIYDGNIGELRSQLMPRLSWMKEELTRAKRETFSVSIEPTIGNLDVNEFWHNGEFTLKILIKNVSGARSPEIDNISIAANNSWRLFSKGVECVSEEFADKLRRLYVPVPNARIAPGALSQAEVVFKKQFWSKWSGAEKSEKYRAKGSLTVEIATAEGLLPFNFDLDVEFSELPF</sequence>
<accession>A0ABW3TG49</accession>
<protein>
    <submittedName>
        <fullName evidence="1">Uncharacterized protein</fullName>
    </submittedName>
</protein>
<keyword evidence="2" id="KW-1185">Reference proteome</keyword>
<dbReference type="Proteomes" id="UP001597151">
    <property type="component" value="Unassembled WGS sequence"/>
</dbReference>
<reference evidence="2" key="1">
    <citation type="journal article" date="2019" name="Int. J. Syst. Evol. Microbiol.">
        <title>The Global Catalogue of Microorganisms (GCM) 10K type strain sequencing project: providing services to taxonomists for standard genome sequencing and annotation.</title>
        <authorList>
            <consortium name="The Broad Institute Genomics Platform"/>
            <consortium name="The Broad Institute Genome Sequencing Center for Infectious Disease"/>
            <person name="Wu L."/>
            <person name="Ma J."/>
        </authorList>
    </citation>
    <scope>NUCLEOTIDE SEQUENCE [LARGE SCALE GENOMIC DNA]</scope>
    <source>
        <strain evidence="2">CCUG 55328</strain>
    </source>
</reference>
<dbReference type="RefSeq" id="WP_380793793.1">
    <property type="nucleotide sequence ID" value="NZ_JBHTKR010000006.1"/>
</dbReference>
<comment type="caution">
    <text evidence="1">The sequence shown here is derived from an EMBL/GenBank/DDBJ whole genome shotgun (WGS) entry which is preliminary data.</text>
</comment>